<dbReference type="SUPFAM" id="SSF52799">
    <property type="entry name" value="(Phosphotyrosine protein) phosphatases II"/>
    <property type="match status" value="1"/>
</dbReference>
<dbReference type="InterPro" id="IPR029021">
    <property type="entry name" value="Prot-tyrosine_phosphatase-like"/>
</dbReference>
<dbReference type="EC" id="3.1.3.48" evidence="1"/>
<feature type="domain" description="Tyrosine specific protein phosphatases" evidence="2">
    <location>
        <begin position="67"/>
        <end position="127"/>
    </location>
</feature>
<dbReference type="PROSITE" id="PS50206">
    <property type="entry name" value="RHODANESE_3"/>
    <property type="match status" value="1"/>
</dbReference>
<dbReference type="PROSITE" id="PS50056">
    <property type="entry name" value="TYR_PHOSPHATASE_2"/>
    <property type="match status" value="1"/>
</dbReference>
<dbReference type="AlphaFoldDB" id="A0A328U3C0"/>
<sequence>MSEKNYQALIHDRIFMGGAADVEAMVKNEDVDVVVDLRAESTGCAYDGAEVEWIRIPLGDNSPDDHLLFRQAIEEVVSAYENGKKVAFHCAGGGGRTGVVAVGTLIELGQAQGLAEAEEKAAAIRSRINIKPPQREALHKLYKK</sequence>
<name>A0A328U3C0_9BACL</name>
<keyword evidence="5" id="KW-1185">Reference proteome</keyword>
<proteinExistence type="predicted"/>
<reference evidence="4 5" key="1">
    <citation type="submission" date="2018-06" db="EMBL/GenBank/DDBJ databases">
        <title>Paenibacillus montanisoli sp. nov., isolated from mountain area soil.</title>
        <authorList>
            <person name="Wu M."/>
        </authorList>
    </citation>
    <scope>NUCLEOTIDE SEQUENCE [LARGE SCALE GENOMIC DNA]</scope>
    <source>
        <strain evidence="4 5">RA17</strain>
    </source>
</reference>
<gene>
    <name evidence="4" type="ORF">DL346_10960</name>
</gene>
<dbReference type="Gene3D" id="3.90.190.10">
    <property type="entry name" value="Protein tyrosine phosphatase superfamily"/>
    <property type="match status" value="1"/>
</dbReference>
<comment type="caution">
    <text evidence="4">The sequence shown here is derived from an EMBL/GenBank/DDBJ whole genome shotgun (WGS) entry which is preliminary data.</text>
</comment>
<evidence type="ECO:0000259" key="3">
    <source>
        <dbReference type="PROSITE" id="PS50206"/>
    </source>
</evidence>
<accession>A0A328U3C0</accession>
<evidence type="ECO:0000313" key="4">
    <source>
        <dbReference type="EMBL" id="RAP75941.1"/>
    </source>
</evidence>
<protein>
    <recommendedName>
        <fullName evidence="1">protein-tyrosine-phosphatase</fullName>
        <ecNumber evidence="1">3.1.3.48</ecNumber>
    </recommendedName>
</protein>
<dbReference type="InterPro" id="IPR016130">
    <property type="entry name" value="Tyr_Pase_AS"/>
</dbReference>
<dbReference type="EMBL" id="QLUW01000002">
    <property type="protein sequence ID" value="RAP75941.1"/>
    <property type="molecule type" value="Genomic_DNA"/>
</dbReference>
<dbReference type="InterPro" id="IPR001763">
    <property type="entry name" value="Rhodanese-like_dom"/>
</dbReference>
<dbReference type="Pfam" id="PF22785">
    <property type="entry name" value="Tc-R-P"/>
    <property type="match status" value="1"/>
</dbReference>
<dbReference type="Proteomes" id="UP000249260">
    <property type="component" value="Unassembled WGS sequence"/>
</dbReference>
<dbReference type="PROSITE" id="PS00383">
    <property type="entry name" value="TYR_PHOSPHATASE_1"/>
    <property type="match status" value="1"/>
</dbReference>
<dbReference type="RefSeq" id="WP_112882166.1">
    <property type="nucleotide sequence ID" value="NZ_QLUW01000002.1"/>
</dbReference>
<dbReference type="InterPro" id="IPR000387">
    <property type="entry name" value="Tyr_Pase_dom"/>
</dbReference>
<evidence type="ECO:0000259" key="2">
    <source>
        <dbReference type="PROSITE" id="PS50056"/>
    </source>
</evidence>
<evidence type="ECO:0000256" key="1">
    <source>
        <dbReference type="ARBA" id="ARBA00013064"/>
    </source>
</evidence>
<feature type="domain" description="Rhodanese" evidence="3">
    <location>
        <begin position="54"/>
        <end position="109"/>
    </location>
</feature>
<organism evidence="4 5">
    <name type="scientific">Paenibacillus montanisoli</name>
    <dbReference type="NCBI Taxonomy" id="2081970"/>
    <lineage>
        <taxon>Bacteria</taxon>
        <taxon>Bacillati</taxon>
        <taxon>Bacillota</taxon>
        <taxon>Bacilli</taxon>
        <taxon>Bacillales</taxon>
        <taxon>Paenibacillaceae</taxon>
        <taxon>Paenibacillus</taxon>
    </lineage>
</organism>
<dbReference type="GO" id="GO:0004725">
    <property type="term" value="F:protein tyrosine phosphatase activity"/>
    <property type="evidence" value="ECO:0007669"/>
    <property type="project" value="UniProtKB-EC"/>
</dbReference>
<dbReference type="OrthoDB" id="2081133at2"/>
<evidence type="ECO:0000313" key="5">
    <source>
        <dbReference type="Proteomes" id="UP000249260"/>
    </source>
</evidence>